<protein>
    <submittedName>
        <fullName evidence="1">Synaptotagmin-5-like</fullName>
    </submittedName>
</protein>
<dbReference type="GO" id="GO:0005783">
    <property type="term" value="C:endoplasmic reticulum"/>
    <property type="evidence" value="ECO:0007669"/>
    <property type="project" value="TreeGrafter"/>
</dbReference>
<accession>A0A392MG73</accession>
<gene>
    <name evidence="1" type="ORF">A2U01_0006608</name>
</gene>
<dbReference type="PANTHER" id="PTHR10774">
    <property type="entry name" value="EXTENDED SYNAPTOTAGMIN-RELATED"/>
    <property type="match status" value="1"/>
</dbReference>
<dbReference type="EMBL" id="LXQA010009088">
    <property type="protein sequence ID" value="MCH85758.1"/>
    <property type="molecule type" value="Genomic_DNA"/>
</dbReference>
<evidence type="ECO:0000313" key="2">
    <source>
        <dbReference type="Proteomes" id="UP000265520"/>
    </source>
</evidence>
<keyword evidence="2" id="KW-1185">Reference proteome</keyword>
<evidence type="ECO:0000313" key="1">
    <source>
        <dbReference type="EMBL" id="MCH85758.1"/>
    </source>
</evidence>
<organism evidence="1 2">
    <name type="scientific">Trifolium medium</name>
    <dbReference type="NCBI Taxonomy" id="97028"/>
    <lineage>
        <taxon>Eukaryota</taxon>
        <taxon>Viridiplantae</taxon>
        <taxon>Streptophyta</taxon>
        <taxon>Embryophyta</taxon>
        <taxon>Tracheophyta</taxon>
        <taxon>Spermatophyta</taxon>
        <taxon>Magnoliopsida</taxon>
        <taxon>eudicotyledons</taxon>
        <taxon>Gunneridae</taxon>
        <taxon>Pentapetalae</taxon>
        <taxon>rosids</taxon>
        <taxon>fabids</taxon>
        <taxon>Fabales</taxon>
        <taxon>Fabaceae</taxon>
        <taxon>Papilionoideae</taxon>
        <taxon>50 kb inversion clade</taxon>
        <taxon>NPAAA clade</taxon>
        <taxon>Hologalegina</taxon>
        <taxon>IRL clade</taxon>
        <taxon>Trifolieae</taxon>
        <taxon>Trifolium</taxon>
    </lineage>
</organism>
<dbReference type="GO" id="GO:0008289">
    <property type="term" value="F:lipid binding"/>
    <property type="evidence" value="ECO:0007669"/>
    <property type="project" value="InterPro"/>
</dbReference>
<comment type="caution">
    <text evidence="1">The sequence shown here is derived from an EMBL/GenBank/DDBJ whole genome shotgun (WGS) entry which is preliminary data.</text>
</comment>
<dbReference type="AlphaFoldDB" id="A0A392MG73"/>
<proteinExistence type="predicted"/>
<name>A0A392MG73_9FABA</name>
<dbReference type="Proteomes" id="UP000265520">
    <property type="component" value="Unassembled WGS sequence"/>
</dbReference>
<feature type="non-terminal residue" evidence="1">
    <location>
        <position position="61"/>
    </location>
</feature>
<dbReference type="InterPro" id="IPR045050">
    <property type="entry name" value="Synaptotagmin_plant"/>
</dbReference>
<reference evidence="1 2" key="1">
    <citation type="journal article" date="2018" name="Front. Plant Sci.">
        <title>Red Clover (Trifolium pratense) and Zigzag Clover (T. medium) - A Picture of Genomic Similarities and Differences.</title>
        <authorList>
            <person name="Dluhosova J."/>
            <person name="Istvanek J."/>
            <person name="Nedelnik J."/>
            <person name="Repkova J."/>
        </authorList>
    </citation>
    <scope>NUCLEOTIDE SEQUENCE [LARGE SCALE GENOMIC DNA]</scope>
    <source>
        <strain evidence="2">cv. 10/8</strain>
        <tissue evidence="1">Leaf</tissue>
    </source>
</reference>
<sequence>MKKLDFTLKVVGGDISAIPGLYDAIEGAIRDAVEDSITWPVRKVVPILPGDYRPMAVSITG</sequence>
<dbReference type="PANTHER" id="PTHR10774:SF149">
    <property type="entry name" value="SYNAPTOTAGMIN-5"/>
    <property type="match status" value="1"/>
</dbReference>